<protein>
    <submittedName>
        <fullName evidence="1">Uncharacterized protein</fullName>
    </submittedName>
</protein>
<proteinExistence type="predicted"/>
<organism evidence="1 2">
    <name type="scientific">Rubroshorea leprosula</name>
    <dbReference type="NCBI Taxonomy" id="152421"/>
    <lineage>
        <taxon>Eukaryota</taxon>
        <taxon>Viridiplantae</taxon>
        <taxon>Streptophyta</taxon>
        <taxon>Embryophyta</taxon>
        <taxon>Tracheophyta</taxon>
        <taxon>Spermatophyta</taxon>
        <taxon>Magnoliopsida</taxon>
        <taxon>eudicotyledons</taxon>
        <taxon>Gunneridae</taxon>
        <taxon>Pentapetalae</taxon>
        <taxon>rosids</taxon>
        <taxon>malvids</taxon>
        <taxon>Malvales</taxon>
        <taxon>Dipterocarpaceae</taxon>
        <taxon>Rubroshorea</taxon>
    </lineage>
</organism>
<evidence type="ECO:0000313" key="1">
    <source>
        <dbReference type="EMBL" id="GKV24496.1"/>
    </source>
</evidence>
<reference evidence="1 2" key="1">
    <citation type="journal article" date="2021" name="Commun. Biol.">
        <title>The genome of Shorea leprosula (Dipterocarpaceae) highlights the ecological relevance of drought in aseasonal tropical rainforests.</title>
        <authorList>
            <person name="Ng K.K.S."/>
            <person name="Kobayashi M.J."/>
            <person name="Fawcett J.A."/>
            <person name="Hatakeyama M."/>
            <person name="Paape T."/>
            <person name="Ng C.H."/>
            <person name="Ang C.C."/>
            <person name="Tnah L.H."/>
            <person name="Lee C.T."/>
            <person name="Nishiyama T."/>
            <person name="Sese J."/>
            <person name="O'Brien M.J."/>
            <person name="Copetti D."/>
            <person name="Mohd Noor M.I."/>
            <person name="Ong R.C."/>
            <person name="Putra M."/>
            <person name="Sireger I.Z."/>
            <person name="Indrioko S."/>
            <person name="Kosugi Y."/>
            <person name="Izuno A."/>
            <person name="Isagi Y."/>
            <person name="Lee S.L."/>
            <person name="Shimizu K.K."/>
        </authorList>
    </citation>
    <scope>NUCLEOTIDE SEQUENCE [LARGE SCALE GENOMIC DNA]</scope>
    <source>
        <strain evidence="1">214</strain>
    </source>
</reference>
<accession>A0AAV5KJ10</accession>
<sequence length="138" mass="14989">MNFQQHVSNKMHVADTNWGSCTNKIKGWEGRTAEPKKKEALDSSPIQNPLSPFSPIISFHPFQLPSLVTILITGSSSSICSPSPNNSCKLSPPSHSSRIAPGSLLTSVNCQLPWSPVIFATQASIFDKVAFQPDSFSF</sequence>
<name>A0AAV5KJ10_9ROSI</name>
<comment type="caution">
    <text evidence="1">The sequence shown here is derived from an EMBL/GenBank/DDBJ whole genome shotgun (WGS) entry which is preliminary data.</text>
</comment>
<keyword evidence="2" id="KW-1185">Reference proteome</keyword>
<evidence type="ECO:0000313" key="2">
    <source>
        <dbReference type="Proteomes" id="UP001054252"/>
    </source>
</evidence>
<gene>
    <name evidence="1" type="ORF">SLEP1_g34103</name>
</gene>
<dbReference type="EMBL" id="BPVZ01000066">
    <property type="protein sequence ID" value="GKV24496.1"/>
    <property type="molecule type" value="Genomic_DNA"/>
</dbReference>
<dbReference type="Proteomes" id="UP001054252">
    <property type="component" value="Unassembled WGS sequence"/>
</dbReference>
<dbReference type="AlphaFoldDB" id="A0AAV5KJ10"/>